<name>A0A6P8WQU0_DROAB</name>
<evidence type="ECO:0000313" key="6">
    <source>
        <dbReference type="Proteomes" id="UP000515160"/>
    </source>
</evidence>
<gene>
    <name evidence="7" type="primary">LOC117566234</name>
</gene>
<keyword evidence="4 7" id="KW-0269">Exonuclease</keyword>
<dbReference type="CTD" id="35385"/>
<keyword evidence="2" id="KW-0479">Metal-binding</keyword>
<dbReference type="GO" id="GO:0003676">
    <property type="term" value="F:nucleic acid binding"/>
    <property type="evidence" value="ECO:0007669"/>
    <property type="project" value="InterPro"/>
</dbReference>
<evidence type="ECO:0000313" key="7">
    <source>
        <dbReference type="RefSeq" id="XP_034101673.1"/>
    </source>
</evidence>
<dbReference type="SUPFAM" id="SSF53098">
    <property type="entry name" value="Ribonuclease H-like"/>
    <property type="match status" value="1"/>
</dbReference>
<dbReference type="GO" id="GO:0006139">
    <property type="term" value="P:nucleobase-containing compound metabolic process"/>
    <property type="evidence" value="ECO:0007669"/>
    <property type="project" value="InterPro"/>
</dbReference>
<dbReference type="InterPro" id="IPR036397">
    <property type="entry name" value="RNaseH_sf"/>
</dbReference>
<evidence type="ECO:0000259" key="5">
    <source>
        <dbReference type="SMART" id="SM00474"/>
    </source>
</evidence>
<dbReference type="Pfam" id="PF01612">
    <property type="entry name" value="DNA_pol_A_exo1"/>
    <property type="match status" value="1"/>
</dbReference>
<dbReference type="AlphaFoldDB" id="A0A6P8WQU0"/>
<evidence type="ECO:0000256" key="1">
    <source>
        <dbReference type="ARBA" id="ARBA00022722"/>
    </source>
</evidence>
<dbReference type="Proteomes" id="UP000515160">
    <property type="component" value="Chromosome 2L"/>
</dbReference>
<reference evidence="7" key="1">
    <citation type="submission" date="2025-08" db="UniProtKB">
        <authorList>
            <consortium name="RefSeq"/>
        </authorList>
    </citation>
    <scope>IDENTIFICATION</scope>
    <source>
        <strain evidence="7">15112-1751.03</strain>
        <tissue evidence="7">Whole Adult</tissue>
    </source>
</reference>
<dbReference type="SMART" id="SM00474">
    <property type="entry name" value="35EXOc"/>
    <property type="match status" value="1"/>
</dbReference>
<organism evidence="6 7">
    <name type="scientific">Drosophila albomicans</name>
    <name type="common">Fruit fly</name>
    <dbReference type="NCBI Taxonomy" id="7291"/>
    <lineage>
        <taxon>Eukaryota</taxon>
        <taxon>Metazoa</taxon>
        <taxon>Ecdysozoa</taxon>
        <taxon>Arthropoda</taxon>
        <taxon>Hexapoda</taxon>
        <taxon>Insecta</taxon>
        <taxon>Pterygota</taxon>
        <taxon>Neoptera</taxon>
        <taxon>Endopterygota</taxon>
        <taxon>Diptera</taxon>
        <taxon>Brachycera</taxon>
        <taxon>Muscomorpha</taxon>
        <taxon>Ephydroidea</taxon>
        <taxon>Drosophilidae</taxon>
        <taxon>Drosophila</taxon>
    </lineage>
</organism>
<proteinExistence type="predicted"/>
<evidence type="ECO:0000256" key="2">
    <source>
        <dbReference type="ARBA" id="ARBA00022723"/>
    </source>
</evidence>
<protein>
    <submittedName>
        <fullName evidence="7">Exonuclease mut-7 homolog</fullName>
    </submittedName>
</protein>
<dbReference type="InterPro" id="IPR002562">
    <property type="entry name" value="3'-5'_exonuclease_dom"/>
</dbReference>
<dbReference type="GO" id="GO:0046872">
    <property type="term" value="F:metal ion binding"/>
    <property type="evidence" value="ECO:0007669"/>
    <property type="project" value="UniProtKB-KW"/>
</dbReference>
<dbReference type="PANTHER" id="PTHR47765">
    <property type="entry name" value="3'-5' EXONUCLEASE DOMAIN-CONTAINING PROTEIN"/>
    <property type="match status" value="1"/>
</dbReference>
<dbReference type="InterPro" id="IPR037432">
    <property type="entry name" value="Mut-7_DEDDy_dom"/>
</dbReference>
<dbReference type="GO" id="GO:0008408">
    <property type="term" value="F:3'-5' exonuclease activity"/>
    <property type="evidence" value="ECO:0007669"/>
    <property type="project" value="InterPro"/>
</dbReference>
<dbReference type="GeneID" id="117566234"/>
<dbReference type="OrthoDB" id="18193at2759"/>
<keyword evidence="6" id="KW-1185">Reference proteome</keyword>
<dbReference type="PANTHER" id="PTHR47765:SF2">
    <property type="entry name" value="EXONUCLEASE MUT-7 HOMOLOG"/>
    <property type="match status" value="1"/>
</dbReference>
<keyword evidence="1" id="KW-0540">Nuclease</keyword>
<dbReference type="InterPro" id="IPR012337">
    <property type="entry name" value="RNaseH-like_sf"/>
</dbReference>
<dbReference type="InterPro" id="IPR052408">
    <property type="entry name" value="Exonuclease_MUT-7-like"/>
</dbReference>
<sequence length="632" mass="72731">MAKLYNAIPAGFESDDEELDYLIGNLKIKRLEDITTGAGIDGDFDATLDPEFEAFFKMFRDKWNMHNKCMSPYMRQDLSKTLMRHENPLLLALKIFANCPDNSNVKIKSLSYFVLDTVCKLQADMPQLSEQCDDNTSMIAFHFVKTTGMQSLMNAMIETYRLQQIRELLVPKLREMLDGGHYKDVAQWAINLKLTHQFDMLDLAFPLIAQEKLPLAELYLEQATHQRLPFVKFLDSLLHKDKSVIEMCENILDRYSNLKVSHHVLRYRPISKIVDRLAKKYGFDDSVTPNYKFTKTAGYLHHLYREYEKSHTNLESFRELVRVHAYDYALQADFVGYLFAAGGPGELEAVYWSTEFKLLPEDCPPEIKSMISHDELRHQQMEQSKAAAIGTAAATTTSPAAGCDMYLSMDLPDECLIIVDTAAQFERMLQHLQCEPTIYMDSEWMQKLCVQNQLCLLQIATMHNVYLIDCLASHELHDEHWRSLGSSVFNNVNIMKVGFSMLNDLSVLQRSLPLQLRLQMPHHYLDLRTVWLELKKQRHGVELPFGNLNRAGEALTDLSMLCLGKKLNKANQCSNWANRPLRREQVLYAAMDARCLMLIHCCLTRCVPDINAVIEKSIACNNFLRRGNNNVK</sequence>
<keyword evidence="3" id="KW-0378">Hydrolase</keyword>
<feature type="domain" description="3'-5' exonuclease" evidence="5">
    <location>
        <begin position="416"/>
        <end position="608"/>
    </location>
</feature>
<evidence type="ECO:0000256" key="3">
    <source>
        <dbReference type="ARBA" id="ARBA00022801"/>
    </source>
</evidence>
<evidence type="ECO:0000256" key="4">
    <source>
        <dbReference type="ARBA" id="ARBA00022839"/>
    </source>
</evidence>
<accession>A0A6P8WQU0</accession>
<dbReference type="CDD" id="cd06146">
    <property type="entry name" value="mut-7_like_exo"/>
    <property type="match status" value="1"/>
</dbReference>
<dbReference type="RefSeq" id="XP_034101673.1">
    <property type="nucleotide sequence ID" value="XM_034245782.2"/>
</dbReference>
<dbReference type="Gene3D" id="3.30.420.10">
    <property type="entry name" value="Ribonuclease H-like superfamily/Ribonuclease H"/>
    <property type="match status" value="1"/>
</dbReference>